<feature type="domain" description="Autotransporter" evidence="2">
    <location>
        <begin position="862"/>
        <end position="1091"/>
    </location>
</feature>
<evidence type="ECO:0000259" key="2">
    <source>
        <dbReference type="Pfam" id="PF03797"/>
    </source>
</evidence>
<feature type="signal peptide" evidence="1">
    <location>
        <begin position="1"/>
        <end position="22"/>
    </location>
</feature>
<name>A0A510JB78_9FUSO</name>
<dbReference type="InterPro" id="IPR036709">
    <property type="entry name" value="Autotransporte_beta_dom_sf"/>
</dbReference>
<accession>A0A510JB78</accession>
<keyword evidence="1" id="KW-0732">Signal</keyword>
<gene>
    <name evidence="3" type="ORF">JCM16774_1533</name>
</gene>
<dbReference type="Pfam" id="PF03797">
    <property type="entry name" value="Autotransporter"/>
    <property type="match status" value="1"/>
</dbReference>
<proteinExistence type="predicted"/>
<evidence type="ECO:0000256" key="1">
    <source>
        <dbReference type="SAM" id="SignalP"/>
    </source>
</evidence>
<dbReference type="OrthoDB" id="78031at2"/>
<dbReference type="RefSeq" id="WP_026737845.1">
    <property type="nucleotide sequence ID" value="NZ_AP019822.1"/>
</dbReference>
<evidence type="ECO:0000313" key="4">
    <source>
        <dbReference type="Proteomes" id="UP000321606"/>
    </source>
</evidence>
<organism evidence="3 4">
    <name type="scientific">Pseudoleptotrichia goodfellowii</name>
    <dbReference type="NCBI Taxonomy" id="157692"/>
    <lineage>
        <taxon>Bacteria</taxon>
        <taxon>Fusobacteriati</taxon>
        <taxon>Fusobacteriota</taxon>
        <taxon>Fusobacteriia</taxon>
        <taxon>Fusobacteriales</taxon>
        <taxon>Leptotrichiaceae</taxon>
        <taxon>Pseudoleptotrichia</taxon>
    </lineage>
</organism>
<dbReference type="Proteomes" id="UP000321606">
    <property type="component" value="Chromosome"/>
</dbReference>
<dbReference type="KEGG" id="lgo:JCM16774_1533"/>
<reference evidence="3 4" key="1">
    <citation type="submission" date="2019-07" db="EMBL/GenBank/DDBJ databases">
        <title>Complete Genome Sequence of Leptotrichia goodfellowii Strain JCM 16774.</title>
        <authorList>
            <person name="Watanabe S."/>
            <person name="Cui L."/>
        </authorList>
    </citation>
    <scope>NUCLEOTIDE SEQUENCE [LARGE SCALE GENOMIC DNA]</scope>
    <source>
        <strain evidence="3 4">JCM16774</strain>
    </source>
</reference>
<dbReference type="Gene3D" id="2.40.128.130">
    <property type="entry name" value="Autotransporter beta-domain"/>
    <property type="match status" value="1"/>
</dbReference>
<sequence>MKKNKLSLFILLAILMCNQGHATLYPDQNNNTDPRRNHLITNKIITPNDLNGDTVISIQPGKYAILLGKEDTDSPVNIDIEYSQNKNKKIININSGITNNNFVINRGIIKGKNKSNFNFELISIQKGKFRNEGILEISGAKGVGINVTNTAELENKGEISVGNKAKGIFLNYNNSKFENYAKINVTGQESIGITGNKNKKANITSYHNGVIEVRDKATGVSLENKVFFKNEGQINVFSNNRLTSGSEAIGVNINSEDKNSFENYGIINVKGTGKNPYSGYNAKGIFINNQNGNALNFGIINADNNGIGVISKGYFTNSGTINADGKSVGINILKTNTVPIEKTVNTGVIKASGESYGIQAAGNANFENSENGKIYVSEGATGIVAVKESSETENGNVINKGNIFVSGDKSTGIQANDNRKITTTGLVEVDAGKYTTGIKASGENSQLTNAGKIVHKGDEKNTSNAAVSQMKGTIENKGEIEVLSGKLSSGIAVGENSFGINSEAGKIKINEGTGIKIEKNGIGINKGEILLKNRTTTGISLSNSIFINDTGKIIGDEKGNAVISKPLTNNTVVLKNRNSVNGNIIGNTGIDTLFLENANIDRINVKKYNSLNLIGNSYIKNSEISLESHENAQKYSEDIKKSLERESYISNRTGTLTLEDSTLTLNKADSTPIYVNGNQIILKGKISLLFKGEGKEFSTSEYLGGIKVDGSQAKFEDTLVWAYRKKGNTDVVLSKNRYSDVNRNKNLNDFAEYLEAERNANKTNGDLDKVIGKMEMLKNKEDFNNALAQISGVVHSYVIDSVLQESELFKDLSLKKVFSRDITRNSPLNSVTHNIFYINDTGNLSGTIEAERKEKGVAGIWEKQIINDNKLGFIYGASKGDLNFKKNNAGNAHLETVYFGGYYNYNLNNKISFLTTVGTTYSHASIKREINIGNQNYKFNSSYPVITLGADSKIIYTPIEKNIFKVSIYGGIGFKRVFQGNINENREELPSRASNLTIKNSPVNEKYYNSVVPSIGINFEKAGLLFNKVYRFGIGAGYETETGNINKFKYYKLQGLNNEHKVKSANMKNVFFYNIDTVLGLTENLAITANYKHVKGKEYKSDKITLGFEYKGNIFKNNIFNSIVAKLSNSRKNSRWKKTLGFTLEAEDPSDRAYYYGNILSSGDYSKSADYKPLVWLTLSDTKSKISYYFEGYYKNNSMFQGKSSREDIISSSRLMAEMRYRNTFSKGNYGFSIGYKIENLKKPKNYPKKDYYVSKSGFHELKLDGNISYNLGNGLYFTGKTTGMIDFYYKGERKNQVDYKVENQYGFVYNGFSPKWKLQLMYFRDDRRFDSKNNVRKYVSEQLRSSVIYNFGNGDSVTFDLRLPLGKGAWYETAETKERKSEVYEYRYGIKYNKGIVPGLNIFASLAISEIKVKNTDEKSSKYGEKTRNHVFKPSIGINYSF</sequence>
<dbReference type="EMBL" id="AP019822">
    <property type="protein sequence ID" value="BBM36589.1"/>
    <property type="molecule type" value="Genomic_DNA"/>
</dbReference>
<protein>
    <recommendedName>
        <fullName evidence="2">Autotransporter domain-containing protein</fullName>
    </recommendedName>
</protein>
<dbReference type="STRING" id="714315.GCA_000516535_01540"/>
<evidence type="ECO:0000313" key="3">
    <source>
        <dbReference type="EMBL" id="BBM36589.1"/>
    </source>
</evidence>
<dbReference type="InterPro" id="IPR005546">
    <property type="entry name" value="Autotransporte_beta"/>
</dbReference>
<feature type="chain" id="PRO_5021773143" description="Autotransporter domain-containing protein" evidence="1">
    <location>
        <begin position="23"/>
        <end position="1443"/>
    </location>
</feature>
<dbReference type="SUPFAM" id="SSF103515">
    <property type="entry name" value="Autotransporter"/>
    <property type="match status" value="1"/>
</dbReference>